<sequence>MATTAPPLNVSVGSWRMKLHAAPVSLGVSQRAALACVWSCCAGKQSSHDCSDSLQLLFFNHPHHQTPRDQLIELFHSRYVLVVLGLVRATLPAGVDSGTGRLRSVPVLPRARSAGRPQMEQQNNPASPAGGQRELQR</sequence>
<reference evidence="2 3" key="1">
    <citation type="submission" date="2021-06" db="EMBL/GenBank/DDBJ databases">
        <authorList>
            <person name="Palmer J.M."/>
        </authorList>
    </citation>
    <scope>NUCLEOTIDE SEQUENCE [LARGE SCALE GENOMIC DNA]</scope>
    <source>
        <strain evidence="3">if_2019</strain>
        <tissue evidence="2">Muscle</tissue>
    </source>
</reference>
<gene>
    <name evidence="2" type="ORF">ILYODFUR_028655</name>
</gene>
<feature type="region of interest" description="Disordered" evidence="1">
    <location>
        <begin position="95"/>
        <end position="137"/>
    </location>
</feature>
<protein>
    <submittedName>
        <fullName evidence="2">Uncharacterized protein</fullName>
    </submittedName>
</protein>
<comment type="caution">
    <text evidence="2">The sequence shown here is derived from an EMBL/GenBank/DDBJ whole genome shotgun (WGS) entry which is preliminary data.</text>
</comment>
<name>A0ABV0VIX2_9TELE</name>
<keyword evidence="3" id="KW-1185">Reference proteome</keyword>
<accession>A0ABV0VIX2</accession>
<evidence type="ECO:0000313" key="3">
    <source>
        <dbReference type="Proteomes" id="UP001482620"/>
    </source>
</evidence>
<evidence type="ECO:0000313" key="2">
    <source>
        <dbReference type="EMBL" id="MEQ2256880.1"/>
    </source>
</evidence>
<organism evidence="2 3">
    <name type="scientific">Ilyodon furcidens</name>
    <name type="common">goldbreast splitfin</name>
    <dbReference type="NCBI Taxonomy" id="33524"/>
    <lineage>
        <taxon>Eukaryota</taxon>
        <taxon>Metazoa</taxon>
        <taxon>Chordata</taxon>
        <taxon>Craniata</taxon>
        <taxon>Vertebrata</taxon>
        <taxon>Euteleostomi</taxon>
        <taxon>Actinopterygii</taxon>
        <taxon>Neopterygii</taxon>
        <taxon>Teleostei</taxon>
        <taxon>Neoteleostei</taxon>
        <taxon>Acanthomorphata</taxon>
        <taxon>Ovalentaria</taxon>
        <taxon>Atherinomorphae</taxon>
        <taxon>Cyprinodontiformes</taxon>
        <taxon>Goodeidae</taxon>
        <taxon>Ilyodon</taxon>
    </lineage>
</organism>
<evidence type="ECO:0000256" key="1">
    <source>
        <dbReference type="SAM" id="MobiDB-lite"/>
    </source>
</evidence>
<dbReference type="Proteomes" id="UP001482620">
    <property type="component" value="Unassembled WGS sequence"/>
</dbReference>
<dbReference type="EMBL" id="JAHRIQ010108217">
    <property type="protein sequence ID" value="MEQ2256880.1"/>
    <property type="molecule type" value="Genomic_DNA"/>
</dbReference>
<proteinExistence type="predicted"/>